<dbReference type="InterPro" id="IPR036291">
    <property type="entry name" value="NAD(P)-bd_dom_sf"/>
</dbReference>
<dbReference type="AlphaFoldDB" id="A0A511J7W6"/>
<dbReference type="PANTHER" id="PTHR43157:SF31">
    <property type="entry name" value="PHOSPHATIDYLINOSITOL-GLYCAN BIOSYNTHESIS CLASS F PROTEIN"/>
    <property type="match status" value="1"/>
</dbReference>
<reference evidence="2 3" key="1">
    <citation type="submission" date="2019-07" db="EMBL/GenBank/DDBJ databases">
        <title>Whole genome shotgun sequence of Cellulomonas composti NBRC 100758.</title>
        <authorList>
            <person name="Hosoyama A."/>
            <person name="Uohara A."/>
            <person name="Ohji S."/>
            <person name="Ichikawa N."/>
        </authorList>
    </citation>
    <scope>NUCLEOTIDE SEQUENCE [LARGE SCALE GENOMIC DNA]</scope>
    <source>
        <strain evidence="2 3">NBRC 100758</strain>
    </source>
</reference>
<dbReference type="RefSeq" id="WP_146841695.1">
    <property type="nucleotide sequence ID" value="NZ_BJWG01000002.1"/>
</dbReference>
<dbReference type="SUPFAM" id="SSF51735">
    <property type="entry name" value="NAD(P)-binding Rossmann-fold domains"/>
    <property type="match status" value="1"/>
</dbReference>
<organism evidence="2 3">
    <name type="scientific">Cellulomonas composti</name>
    <dbReference type="NCBI Taxonomy" id="266130"/>
    <lineage>
        <taxon>Bacteria</taxon>
        <taxon>Bacillati</taxon>
        <taxon>Actinomycetota</taxon>
        <taxon>Actinomycetes</taxon>
        <taxon>Micrococcales</taxon>
        <taxon>Cellulomonadaceae</taxon>
        <taxon>Cellulomonas</taxon>
    </lineage>
</organism>
<dbReference type="Gene3D" id="3.40.50.720">
    <property type="entry name" value="NAD(P)-binding Rossmann-like Domain"/>
    <property type="match status" value="1"/>
</dbReference>
<name>A0A511J7W6_9CELL</name>
<evidence type="ECO:0000256" key="1">
    <source>
        <dbReference type="ARBA" id="ARBA00023002"/>
    </source>
</evidence>
<dbReference type="Proteomes" id="UP000321720">
    <property type="component" value="Unassembled WGS sequence"/>
</dbReference>
<sequence length="281" mass="29774">MASRTIVLTGASDGVGAAAARLLAAHGSRVVLVGRSPTKTRALGAELGAPSHVADFADLAQVRALAAELLAAYPRIDVLANNAGAIMAARRVTADGFEATFQVNHLAPFLLTALLTDRLVESGASLVQTSSVAARRYGRLDLDDLQLERDYSPNRAYGDAKLANVLFTTELQRRLGPRGVNAVAFHPGMIATSFAAGSTSWFRLVYRTPLARLVLEPAERGGERLVRLAEGTPGVTWVPGAYYEGDAVASAGPQARDDDLARELWDRSAALLGLQRGARSE</sequence>
<keyword evidence="1" id="KW-0560">Oxidoreductase</keyword>
<dbReference type="PANTHER" id="PTHR43157">
    <property type="entry name" value="PHOSPHATIDYLINOSITOL-GLYCAN BIOSYNTHESIS CLASS F PROTEIN-RELATED"/>
    <property type="match status" value="1"/>
</dbReference>
<keyword evidence="3" id="KW-1185">Reference proteome</keyword>
<dbReference type="InterPro" id="IPR002347">
    <property type="entry name" value="SDR_fam"/>
</dbReference>
<dbReference type="EMBL" id="BJWG01000002">
    <property type="protein sequence ID" value="GEL94091.1"/>
    <property type="molecule type" value="Genomic_DNA"/>
</dbReference>
<evidence type="ECO:0000313" key="2">
    <source>
        <dbReference type="EMBL" id="GEL94091.1"/>
    </source>
</evidence>
<dbReference type="GO" id="GO:0016491">
    <property type="term" value="F:oxidoreductase activity"/>
    <property type="evidence" value="ECO:0007669"/>
    <property type="project" value="UniProtKB-KW"/>
</dbReference>
<comment type="caution">
    <text evidence="2">The sequence shown here is derived from an EMBL/GenBank/DDBJ whole genome shotgun (WGS) entry which is preliminary data.</text>
</comment>
<dbReference type="OrthoDB" id="4577644at2"/>
<evidence type="ECO:0000313" key="3">
    <source>
        <dbReference type="Proteomes" id="UP000321720"/>
    </source>
</evidence>
<accession>A0A511J7W6</accession>
<protein>
    <submittedName>
        <fullName evidence="2">Short-chain dehydrogenase</fullName>
    </submittedName>
</protein>
<gene>
    <name evidence="2" type="ORF">CCO02nite_07490</name>
</gene>
<proteinExistence type="predicted"/>
<dbReference type="Pfam" id="PF00106">
    <property type="entry name" value="adh_short"/>
    <property type="match status" value="1"/>
</dbReference>
<dbReference type="PRINTS" id="PR00081">
    <property type="entry name" value="GDHRDH"/>
</dbReference>